<accession>A0A931CHP6</accession>
<keyword evidence="6 7" id="KW-0472">Membrane</keyword>
<dbReference type="Proteomes" id="UP000598146">
    <property type="component" value="Unassembled WGS sequence"/>
</dbReference>
<evidence type="ECO:0000313" key="9">
    <source>
        <dbReference type="Proteomes" id="UP000598146"/>
    </source>
</evidence>
<feature type="transmembrane region" description="Helical" evidence="7">
    <location>
        <begin position="337"/>
        <end position="359"/>
    </location>
</feature>
<dbReference type="InterPro" id="IPR036259">
    <property type="entry name" value="MFS_trans_sf"/>
</dbReference>
<dbReference type="SUPFAM" id="SSF103473">
    <property type="entry name" value="MFS general substrate transporter"/>
    <property type="match status" value="2"/>
</dbReference>
<dbReference type="GO" id="GO:0005886">
    <property type="term" value="C:plasma membrane"/>
    <property type="evidence" value="ECO:0007669"/>
    <property type="project" value="UniProtKB-SubCell"/>
</dbReference>
<evidence type="ECO:0000256" key="7">
    <source>
        <dbReference type="SAM" id="Phobius"/>
    </source>
</evidence>
<dbReference type="Gene3D" id="1.20.1250.20">
    <property type="entry name" value="MFS general substrate transporter like domains"/>
    <property type="match status" value="1"/>
</dbReference>
<dbReference type="AlphaFoldDB" id="A0A931CHP6"/>
<evidence type="ECO:0000256" key="4">
    <source>
        <dbReference type="ARBA" id="ARBA00022692"/>
    </source>
</evidence>
<organism evidence="8 9">
    <name type="scientific">Actinoplanes aureus</name>
    <dbReference type="NCBI Taxonomy" id="2792083"/>
    <lineage>
        <taxon>Bacteria</taxon>
        <taxon>Bacillati</taxon>
        <taxon>Actinomycetota</taxon>
        <taxon>Actinomycetes</taxon>
        <taxon>Micromonosporales</taxon>
        <taxon>Micromonosporaceae</taxon>
        <taxon>Actinoplanes</taxon>
    </lineage>
</organism>
<keyword evidence="2" id="KW-0813">Transport</keyword>
<evidence type="ECO:0000256" key="5">
    <source>
        <dbReference type="ARBA" id="ARBA00022989"/>
    </source>
</evidence>
<keyword evidence="5 7" id="KW-1133">Transmembrane helix</keyword>
<protein>
    <submittedName>
        <fullName evidence="8">MFS transporter</fullName>
    </submittedName>
</protein>
<comment type="caution">
    <text evidence="8">The sequence shown here is derived from an EMBL/GenBank/DDBJ whole genome shotgun (WGS) entry which is preliminary data.</text>
</comment>
<feature type="transmembrane region" description="Helical" evidence="7">
    <location>
        <begin position="46"/>
        <end position="67"/>
    </location>
</feature>
<keyword evidence="9" id="KW-1185">Reference proteome</keyword>
<feature type="transmembrane region" description="Helical" evidence="7">
    <location>
        <begin position="168"/>
        <end position="187"/>
    </location>
</feature>
<comment type="subcellular location">
    <subcellularLocation>
        <location evidence="1">Cell membrane</location>
        <topology evidence="1">Multi-pass membrane protein</topology>
    </subcellularLocation>
</comment>
<dbReference type="GO" id="GO:0022857">
    <property type="term" value="F:transmembrane transporter activity"/>
    <property type="evidence" value="ECO:0007669"/>
    <property type="project" value="InterPro"/>
</dbReference>
<reference evidence="8" key="1">
    <citation type="submission" date="2020-11" db="EMBL/GenBank/DDBJ databases">
        <title>Isolation and identification of active actinomycetes.</title>
        <authorList>
            <person name="Sun X."/>
        </authorList>
    </citation>
    <scope>NUCLEOTIDE SEQUENCE</scope>
    <source>
        <strain evidence="8">NEAU-A11</strain>
    </source>
</reference>
<sequence length="400" mass="42119">MNGKGLRTVLRVPGVPRLLAAQTFTVFGDTALVLTLAVWVENRTGNSSAASMTIFAFLVGVVLAPAAGRFVSRHQPRRMMALSNVTAAAIVLLLLLVDRGPIWLVYPLATLYAFAGSIFAGVLIGYLREQVAEPLRVPVNAEFQSLQQLLRLVSPVAGVWLLETGGTALIVLVVAGTLVAGAALVMLCPDVDVPPEPAHTGRWGGYDLLWSDPALRRISLLTVAGNGAQGFAQTLGFLVIQNSLHRAASFIAVFVTIQSLAGILSTRIGAIRRITRPTLLVRIGLVLAGAGYTVLLLPGLYPALIAFVLVGAGLPWVRVGYTSALQQYSTPATANRIALAGQSLLSMAQTASIAVGALLGLFLDWRVLAASMVAVFLTAAAVREPALRPAPPADHPHLGR</sequence>
<dbReference type="EMBL" id="JADQTO010000020">
    <property type="protein sequence ID" value="MBG0566358.1"/>
    <property type="molecule type" value="Genomic_DNA"/>
</dbReference>
<evidence type="ECO:0000256" key="6">
    <source>
        <dbReference type="ARBA" id="ARBA00023136"/>
    </source>
</evidence>
<name>A0A931CHP6_9ACTN</name>
<feature type="transmembrane region" description="Helical" evidence="7">
    <location>
        <begin position="303"/>
        <end position="325"/>
    </location>
</feature>
<feature type="transmembrane region" description="Helical" evidence="7">
    <location>
        <begin position="279"/>
        <end position="297"/>
    </location>
</feature>
<dbReference type="InterPro" id="IPR011701">
    <property type="entry name" value="MFS"/>
</dbReference>
<keyword evidence="3" id="KW-1003">Cell membrane</keyword>
<evidence type="ECO:0000256" key="1">
    <source>
        <dbReference type="ARBA" id="ARBA00004651"/>
    </source>
</evidence>
<dbReference type="RefSeq" id="WP_196418139.1">
    <property type="nucleotide sequence ID" value="NZ_JADQTO010000020.1"/>
</dbReference>
<proteinExistence type="predicted"/>
<feature type="transmembrane region" description="Helical" evidence="7">
    <location>
        <begin position="79"/>
        <end position="97"/>
    </location>
</feature>
<feature type="transmembrane region" description="Helical" evidence="7">
    <location>
        <begin position="21"/>
        <end position="40"/>
    </location>
</feature>
<evidence type="ECO:0000313" key="8">
    <source>
        <dbReference type="EMBL" id="MBG0566358.1"/>
    </source>
</evidence>
<dbReference type="PANTHER" id="PTHR43266">
    <property type="entry name" value="MACROLIDE-EFFLUX PROTEIN"/>
    <property type="match status" value="1"/>
</dbReference>
<gene>
    <name evidence="8" type="ORF">I4J89_33415</name>
</gene>
<evidence type="ECO:0000256" key="3">
    <source>
        <dbReference type="ARBA" id="ARBA00022475"/>
    </source>
</evidence>
<keyword evidence="4 7" id="KW-0812">Transmembrane</keyword>
<dbReference type="CDD" id="cd06173">
    <property type="entry name" value="MFS_MefA_like"/>
    <property type="match status" value="1"/>
</dbReference>
<feature type="transmembrane region" description="Helical" evidence="7">
    <location>
        <begin position="103"/>
        <end position="127"/>
    </location>
</feature>
<dbReference type="Pfam" id="PF07690">
    <property type="entry name" value="MFS_1"/>
    <property type="match status" value="1"/>
</dbReference>
<evidence type="ECO:0000256" key="2">
    <source>
        <dbReference type="ARBA" id="ARBA00022448"/>
    </source>
</evidence>
<dbReference type="PANTHER" id="PTHR43266:SF2">
    <property type="entry name" value="MAJOR FACILITATOR SUPERFAMILY (MFS) PROFILE DOMAIN-CONTAINING PROTEIN"/>
    <property type="match status" value="1"/>
</dbReference>
<feature type="transmembrane region" description="Helical" evidence="7">
    <location>
        <begin position="247"/>
        <end position="267"/>
    </location>
</feature>